<dbReference type="EMBL" id="JAQQWP010000009">
    <property type="protein sequence ID" value="KAK8100735.1"/>
    <property type="molecule type" value="Genomic_DNA"/>
</dbReference>
<evidence type="ECO:0000256" key="5">
    <source>
        <dbReference type="ARBA" id="ARBA00022490"/>
    </source>
</evidence>
<dbReference type="AlphaFoldDB" id="A0AAW0QC14"/>
<dbReference type="SUPFAM" id="SSF46785">
    <property type="entry name" value="Winged helix' DNA-binding domain"/>
    <property type="match status" value="2"/>
</dbReference>
<gene>
    <name evidence="8" type="ORF">PG999_011109</name>
</gene>
<comment type="subcellular location">
    <subcellularLocation>
        <location evidence="1">Cytoplasm</location>
    </subcellularLocation>
</comment>
<dbReference type="GO" id="GO:0042803">
    <property type="term" value="F:protein homodimerization activity"/>
    <property type="evidence" value="ECO:0007669"/>
    <property type="project" value="TreeGrafter"/>
</dbReference>
<dbReference type="Pfam" id="PF05871">
    <property type="entry name" value="ESCRT-II"/>
    <property type="match status" value="1"/>
</dbReference>
<protein>
    <recommendedName>
        <fullName evidence="3">Vacuolar protein-sorting-associated protein 25</fullName>
    </recommendedName>
    <alternativeName>
        <fullName evidence="7">ESCRT-II complex subunit VPS25</fullName>
    </alternativeName>
</protein>
<reference evidence="8 9" key="1">
    <citation type="submission" date="2023-01" db="EMBL/GenBank/DDBJ databases">
        <title>Analysis of 21 Apiospora genomes using comparative genomics revels a genus with tremendous synthesis potential of carbohydrate active enzymes and secondary metabolites.</title>
        <authorList>
            <person name="Sorensen T."/>
        </authorList>
    </citation>
    <scope>NUCLEOTIDE SEQUENCE [LARGE SCALE GENOMIC DNA]</scope>
    <source>
        <strain evidence="8 9">CBS 117206</strain>
    </source>
</reference>
<dbReference type="PANTHER" id="PTHR13149:SF0">
    <property type="entry name" value="VACUOLAR PROTEIN-SORTING-ASSOCIATED PROTEIN 25"/>
    <property type="match status" value="1"/>
</dbReference>
<keyword evidence="9" id="KW-1185">Reference proteome</keyword>
<dbReference type="GO" id="GO:0043328">
    <property type="term" value="P:protein transport to vacuole involved in ubiquitin-dependent protein catabolic process via the multivesicular body sorting pathway"/>
    <property type="evidence" value="ECO:0007669"/>
    <property type="project" value="TreeGrafter"/>
</dbReference>
<name>A0AAW0QC14_9PEZI</name>
<dbReference type="InterPro" id="IPR008570">
    <property type="entry name" value="ESCRT-II_cplx_Vps25-sub"/>
</dbReference>
<evidence type="ECO:0000256" key="6">
    <source>
        <dbReference type="ARBA" id="ARBA00022927"/>
    </source>
</evidence>
<organism evidence="8 9">
    <name type="scientific">Apiospora kogelbergensis</name>
    <dbReference type="NCBI Taxonomy" id="1337665"/>
    <lineage>
        <taxon>Eukaryota</taxon>
        <taxon>Fungi</taxon>
        <taxon>Dikarya</taxon>
        <taxon>Ascomycota</taxon>
        <taxon>Pezizomycotina</taxon>
        <taxon>Sordariomycetes</taxon>
        <taxon>Xylariomycetidae</taxon>
        <taxon>Amphisphaeriales</taxon>
        <taxon>Apiosporaceae</taxon>
        <taxon>Apiospora</taxon>
    </lineage>
</organism>
<dbReference type="FunFam" id="1.10.10.570:FF:000003">
    <property type="entry name" value="Vacuolar protein-sorting-associated protein 25"/>
    <property type="match status" value="1"/>
</dbReference>
<dbReference type="InterPro" id="IPR014041">
    <property type="entry name" value="ESCRT-II_cplx_Vps25-sub_N"/>
</dbReference>
<dbReference type="PANTHER" id="PTHR13149">
    <property type="entry name" value="VACUOLAR PROTEIN SORTING-ASSOCIATED PROTEIN VPS25"/>
    <property type="match status" value="1"/>
</dbReference>
<accession>A0AAW0QC14</accession>
<evidence type="ECO:0000256" key="7">
    <source>
        <dbReference type="ARBA" id="ARBA00030094"/>
    </source>
</evidence>
<dbReference type="FunFam" id="1.10.10.10:FF:000141">
    <property type="entry name" value="vacuolar protein-sorting-associated protein 25"/>
    <property type="match status" value="1"/>
</dbReference>
<dbReference type="Gene3D" id="1.10.10.570">
    <property type="entry name" value="Winged helix' DNA-binding domain. Chain C. Domain 1"/>
    <property type="match status" value="1"/>
</dbReference>
<keyword evidence="6" id="KW-0653">Protein transport</keyword>
<dbReference type="GO" id="GO:0005198">
    <property type="term" value="F:structural molecule activity"/>
    <property type="evidence" value="ECO:0007669"/>
    <property type="project" value="TreeGrafter"/>
</dbReference>
<evidence type="ECO:0000256" key="1">
    <source>
        <dbReference type="ARBA" id="ARBA00004496"/>
    </source>
</evidence>
<dbReference type="InterPro" id="IPR036390">
    <property type="entry name" value="WH_DNA-bd_sf"/>
</dbReference>
<evidence type="ECO:0000256" key="2">
    <source>
        <dbReference type="ARBA" id="ARBA00009674"/>
    </source>
</evidence>
<evidence type="ECO:0000313" key="8">
    <source>
        <dbReference type="EMBL" id="KAK8100735.1"/>
    </source>
</evidence>
<sequence length="201" mass="22422">MTTSNSFDFPREYHFPPFFTRQTNVNTHRAQLEKWSSLILGYCAHHKLYKLSLSATAAGNNDNSSSNAGASADDLFHNRNLNRRLSTADAREVLDFMRKEGRAEFVAGGDNGAAKEGGGDVAWIYWKTPEEWAKELEGWVDDTAQKGTVLTLYELTQGEDTRGSAFHGLDPDLLQKALQVLVKRGKAQIFGQDDSQGVKFF</sequence>
<comment type="caution">
    <text evidence="8">The sequence shown here is derived from an EMBL/GenBank/DDBJ whole genome shotgun (WGS) entry which is preliminary data.</text>
</comment>
<dbReference type="Proteomes" id="UP001392437">
    <property type="component" value="Unassembled WGS sequence"/>
</dbReference>
<dbReference type="GO" id="GO:0000814">
    <property type="term" value="C:ESCRT II complex"/>
    <property type="evidence" value="ECO:0007669"/>
    <property type="project" value="InterPro"/>
</dbReference>
<dbReference type="Gene3D" id="1.10.10.10">
    <property type="entry name" value="Winged helix-like DNA-binding domain superfamily/Winged helix DNA-binding domain"/>
    <property type="match status" value="1"/>
</dbReference>
<proteinExistence type="inferred from homology"/>
<keyword evidence="4" id="KW-0813">Transport</keyword>
<dbReference type="GO" id="GO:0016236">
    <property type="term" value="P:macroautophagy"/>
    <property type="evidence" value="ECO:0007669"/>
    <property type="project" value="UniProtKB-ARBA"/>
</dbReference>
<evidence type="ECO:0000313" key="9">
    <source>
        <dbReference type="Proteomes" id="UP001392437"/>
    </source>
</evidence>
<evidence type="ECO:0000256" key="4">
    <source>
        <dbReference type="ARBA" id="ARBA00022448"/>
    </source>
</evidence>
<evidence type="ECO:0000256" key="3">
    <source>
        <dbReference type="ARBA" id="ARBA00017934"/>
    </source>
</evidence>
<keyword evidence="5" id="KW-0963">Cytoplasm</keyword>
<comment type="similarity">
    <text evidence="2">Belongs to the VPS25 family.</text>
</comment>
<dbReference type="InterPro" id="IPR036388">
    <property type="entry name" value="WH-like_DNA-bd_sf"/>
</dbReference>